<feature type="region of interest" description="Disordered" evidence="1">
    <location>
        <begin position="1"/>
        <end position="73"/>
    </location>
</feature>
<feature type="compositionally biased region" description="Acidic residues" evidence="1">
    <location>
        <begin position="230"/>
        <end position="246"/>
    </location>
</feature>
<evidence type="ECO:0000313" key="2">
    <source>
        <dbReference type="EMBL" id="CAB9498506.1"/>
    </source>
</evidence>
<feature type="region of interest" description="Disordered" evidence="1">
    <location>
        <begin position="534"/>
        <end position="556"/>
    </location>
</feature>
<feature type="compositionally biased region" description="Basic and acidic residues" evidence="1">
    <location>
        <begin position="38"/>
        <end position="47"/>
    </location>
</feature>
<feature type="compositionally biased region" description="Basic and acidic residues" evidence="1">
    <location>
        <begin position="538"/>
        <end position="556"/>
    </location>
</feature>
<evidence type="ECO:0000313" key="3">
    <source>
        <dbReference type="Proteomes" id="UP001153069"/>
    </source>
</evidence>
<reference evidence="2" key="1">
    <citation type="submission" date="2020-06" db="EMBL/GenBank/DDBJ databases">
        <authorList>
            <consortium name="Plant Systems Biology data submission"/>
        </authorList>
    </citation>
    <scope>NUCLEOTIDE SEQUENCE</scope>
    <source>
        <strain evidence="2">D6</strain>
    </source>
</reference>
<name>A0A9N8H2M3_9STRA</name>
<feature type="compositionally biased region" description="Polar residues" evidence="1">
    <location>
        <begin position="1"/>
        <end position="30"/>
    </location>
</feature>
<proteinExistence type="predicted"/>
<evidence type="ECO:0000256" key="1">
    <source>
        <dbReference type="SAM" id="MobiDB-lite"/>
    </source>
</evidence>
<keyword evidence="3" id="KW-1185">Reference proteome</keyword>
<dbReference type="EMBL" id="CAICTM010000039">
    <property type="protein sequence ID" value="CAB9498506.1"/>
    <property type="molecule type" value="Genomic_DNA"/>
</dbReference>
<protein>
    <submittedName>
        <fullName evidence="2">Uncharacterized protein</fullName>
    </submittedName>
</protein>
<comment type="caution">
    <text evidence="2">The sequence shown here is derived from an EMBL/GenBank/DDBJ whole genome shotgun (WGS) entry which is preliminary data.</text>
</comment>
<feature type="region of interest" description="Disordered" evidence="1">
    <location>
        <begin position="224"/>
        <end position="399"/>
    </location>
</feature>
<feature type="compositionally biased region" description="Acidic residues" evidence="1">
    <location>
        <begin position="293"/>
        <end position="308"/>
    </location>
</feature>
<gene>
    <name evidence="2" type="ORF">SEMRO_39_G024350.1</name>
</gene>
<organism evidence="2 3">
    <name type="scientific">Seminavis robusta</name>
    <dbReference type="NCBI Taxonomy" id="568900"/>
    <lineage>
        <taxon>Eukaryota</taxon>
        <taxon>Sar</taxon>
        <taxon>Stramenopiles</taxon>
        <taxon>Ochrophyta</taxon>
        <taxon>Bacillariophyta</taxon>
        <taxon>Bacillariophyceae</taxon>
        <taxon>Bacillariophycidae</taxon>
        <taxon>Naviculales</taxon>
        <taxon>Naviculaceae</taxon>
        <taxon>Seminavis</taxon>
    </lineage>
</organism>
<dbReference type="Proteomes" id="UP001153069">
    <property type="component" value="Unassembled WGS sequence"/>
</dbReference>
<sequence length="556" mass="61501">MRVDPQTQLNEQNSFRPVNDGGISNKQSASAPAEDNADQPRTEDNSQEKQPSVPSPAKKASEAEAPPSLSKLPNGYMWKQAAQLVDYDEIVNIDESQPGHLDRVIEFLLSKNPADITDNENHLLNLYIGTKGPGGVTPNTWVAVPKEGGTPTKSPPKKRRDTRKTPEFCRSSNGNRQGVENPHNKEAPVGRTNQEAIEVDSDTESDSGLCNEELNKKTKVRFSAGSTADDAIEVDDDSEGTDDTEEGDKKPPALKGTAQMPKANESNRRKPTPFVPRKKPPPVASIPLPDSSSDSDSDPSDDSTDEEESYHRLSKKTVQRKRRTSKKTQKKGTAKGTKNTKGKKKKKRRYPDKWKARKARAKVRHEERKEERKKKRAEEKGDEEVNDPITPPQSDAKPKYWRNSAEWAHDAMLRNWKSAATTYSRMQGFPGAKAIQTVLETTADENGKSQLRGYRVPSPTLAPADKASRDAIVKAATTVILKLAKASIIRMFRDDPSLIYYFVDVSAGVARNTDRPPSPVHNAIAATMGAIMDMFDPDQEKKEGDEKSDGRGGKKK</sequence>
<accession>A0A9N8H2M3</accession>
<dbReference type="AlphaFoldDB" id="A0A9N8H2M3"/>
<feature type="compositionally biased region" description="Low complexity" evidence="1">
    <location>
        <begin position="55"/>
        <end position="68"/>
    </location>
</feature>
<feature type="compositionally biased region" description="Basic residues" evidence="1">
    <location>
        <begin position="312"/>
        <end position="363"/>
    </location>
</feature>
<feature type="region of interest" description="Disordered" evidence="1">
    <location>
        <begin position="142"/>
        <end position="211"/>
    </location>
</feature>